<evidence type="ECO:0000313" key="2">
    <source>
        <dbReference type="EMBL" id="EUJ40047.1"/>
    </source>
</evidence>
<accession>W7CT09</accession>
<evidence type="ECO:0008006" key="4">
    <source>
        <dbReference type="Google" id="ProtNLM"/>
    </source>
</evidence>
<dbReference type="OrthoDB" id="1651016at2"/>
<proteinExistence type="predicted"/>
<protein>
    <recommendedName>
        <fullName evidence="4">DUF1146 domain-containing protein</fullName>
    </recommendedName>
</protein>
<dbReference type="RefSeq" id="WP_035314399.1">
    <property type="nucleotide sequence ID" value="NZ_AODH01000022.1"/>
</dbReference>
<gene>
    <name evidence="2" type="ORF">BCAMP_06375</name>
</gene>
<keyword evidence="1" id="KW-0812">Transmembrane</keyword>
<sequence length="75" mass="8295">MDLISQAAIITLVSHLLFIAVAFFALQALNFESILKKNKVLQARLLYLLLAIALGYGVSAFFLSYLQASQNMPSF</sequence>
<dbReference type="AlphaFoldDB" id="W7CT09"/>
<dbReference type="InterPro" id="IPR009526">
    <property type="entry name" value="DUF1146"/>
</dbReference>
<dbReference type="EMBL" id="AODH01000022">
    <property type="protein sequence ID" value="EUJ40047.1"/>
    <property type="molecule type" value="Genomic_DNA"/>
</dbReference>
<dbReference type="Proteomes" id="UP000019243">
    <property type="component" value="Unassembled WGS sequence"/>
</dbReference>
<organism evidence="2 3">
    <name type="scientific">Brochothrix campestris FSL F6-1037</name>
    <dbReference type="NCBI Taxonomy" id="1265861"/>
    <lineage>
        <taxon>Bacteria</taxon>
        <taxon>Bacillati</taxon>
        <taxon>Bacillota</taxon>
        <taxon>Bacilli</taxon>
        <taxon>Bacillales</taxon>
        <taxon>Listeriaceae</taxon>
        <taxon>Brochothrix</taxon>
    </lineage>
</organism>
<evidence type="ECO:0000256" key="1">
    <source>
        <dbReference type="SAM" id="Phobius"/>
    </source>
</evidence>
<comment type="caution">
    <text evidence="2">The sequence shown here is derived from an EMBL/GenBank/DDBJ whole genome shotgun (WGS) entry which is preliminary data.</text>
</comment>
<dbReference type="NCBIfam" id="TIGR02327">
    <property type="entry name" value="int_mem_ywzB"/>
    <property type="match status" value="1"/>
</dbReference>
<evidence type="ECO:0000313" key="3">
    <source>
        <dbReference type="Proteomes" id="UP000019243"/>
    </source>
</evidence>
<dbReference type="Pfam" id="PF06612">
    <property type="entry name" value="DUF1146"/>
    <property type="match status" value="1"/>
</dbReference>
<dbReference type="STRING" id="1265861.BCAMP_06375"/>
<feature type="transmembrane region" description="Helical" evidence="1">
    <location>
        <begin position="6"/>
        <end position="26"/>
    </location>
</feature>
<keyword evidence="3" id="KW-1185">Reference proteome</keyword>
<keyword evidence="1" id="KW-1133">Transmembrane helix</keyword>
<feature type="transmembrane region" description="Helical" evidence="1">
    <location>
        <begin position="46"/>
        <end position="66"/>
    </location>
</feature>
<name>W7CT09_9LIST</name>
<reference evidence="2 3" key="1">
    <citation type="submission" date="2012-12" db="EMBL/GenBank/DDBJ databases">
        <title>Novel taxa of Listeriaceae from agricultural environments in the United States.</title>
        <authorList>
            <person name="den Bakker H.C."/>
            <person name="Allred A."/>
            <person name="Warchocki S."/>
            <person name="Wright E.M."/>
            <person name="Burrell A."/>
            <person name="Nightingale K.K."/>
            <person name="Kephart D."/>
            <person name="Wiedmann M."/>
        </authorList>
    </citation>
    <scope>NUCLEOTIDE SEQUENCE [LARGE SCALE GENOMIC DNA]</scope>
    <source>
        <strain evidence="2 3">FSL F6-1037</strain>
    </source>
</reference>
<keyword evidence="1" id="KW-0472">Membrane</keyword>